<evidence type="ECO:0000313" key="1">
    <source>
        <dbReference type="EMBL" id="ASL15900.1"/>
    </source>
</evidence>
<sequence>MVTRWVLRANTNTDIWHRVSLTCLAKYHGAVTTTPPIIFMIFNRPDTARRAFETIKAARPTKLLVIADGPRLGRPEEAEKCEATRAIIDGVDWECEVYRTFAETNMGICNRISSGITWAFDIVDKAIILEDDCVPSPSFFSYCADLLERYEEDERVMMISGNNHLFGRSGIADSYYFSRYPHYWGWATWRRAWEKYDVSMKEWPRIRDRKLFDQYFPTISERYYWEAIFEMVYHGKIDTWAWRWGYSIWANSGLCATPAHNLVHNIGFDADATHTHTKWDRVYSSLVAEELSFPLTHPEPMLPSFDLDRLEARLRVANHSTGLLYIWNQFQIFKTLIRRARRHSQIGMETRHEGSP</sequence>
<gene>
    <name evidence="1" type="ORF">MYCOZU2_03518</name>
</gene>
<evidence type="ECO:0000313" key="2">
    <source>
        <dbReference type="Proteomes" id="UP000198286"/>
    </source>
</evidence>
<dbReference type="SUPFAM" id="SSF53448">
    <property type="entry name" value="Nucleotide-diphospho-sugar transferases"/>
    <property type="match status" value="1"/>
</dbReference>
<organism evidence="1 2">
    <name type="scientific">Mycobacterium intracellulare subsp. chimaera</name>
    <dbReference type="NCBI Taxonomy" id="222805"/>
    <lineage>
        <taxon>Bacteria</taxon>
        <taxon>Bacillati</taxon>
        <taxon>Actinomycetota</taxon>
        <taxon>Actinomycetes</taxon>
        <taxon>Mycobacteriales</taxon>
        <taxon>Mycobacteriaceae</taxon>
        <taxon>Mycobacterium</taxon>
        <taxon>Mycobacterium avium complex (MAC)</taxon>
    </lineage>
</organism>
<protein>
    <recommendedName>
        <fullName evidence="3">Methyltransferase FkbM</fullName>
    </recommendedName>
</protein>
<reference evidence="1 2" key="1">
    <citation type="journal article" date="2017" name="Lancet Infect. Dis.">
        <title>Global outbreak of severe Mycobacterium chimaera disease after cardiac surgery: a molecular epidemiological study.</title>
        <authorList>
            <person name="van Ingen J."/>
            <person name="Kohl T."/>
            <person name="Kranzer K."/>
            <person name="Hasse B."/>
            <person name="Keller P."/>
            <person name="Szafranska A."/>
            <person name="Hillemann D."/>
            <person name="Chand M."/>
            <person name="Schreiber P."/>
            <person name="Sommerstein R."/>
            <person name="Berger C."/>
            <person name="Genoni M."/>
            <person name="Ruegg C."/>
            <person name="Troillet N."/>
            <person name="Widmer A.F."/>
            <person name="Becker S.L."/>
            <person name="Herrmann M."/>
            <person name="Eckmanns T."/>
            <person name="Haller S."/>
            <person name="Hoeller C."/>
            <person name="Debast S.B."/>
            <person name="Wolfhagen M.J."/>
            <person name="Hopman J."/>
            <person name="Kluytmans J."/>
            <person name="Langelaar M."/>
            <person name="Notermans D.W."/>
            <person name="ten Oever J."/>
            <person name="van den Barselaar P."/>
            <person name="Vonk A.B.A."/>
            <person name="Vos M.C."/>
            <person name="Ahmed N."/>
            <person name="Brown T."/>
            <person name="Crook D."/>
            <person name="Lamagni T."/>
            <person name="Phin N."/>
            <person name="Smith E.G."/>
            <person name="Zambon M."/>
            <person name="Serr A."/>
            <person name="Goetting T."/>
            <person name="Ebner W."/>
            <person name="Thuermer A."/>
            <person name="Utpatel C."/>
            <person name="Sproer C."/>
            <person name="Bunk B."/>
            <person name="Nubel U."/>
            <person name="Bloemberg G."/>
            <person name="Bottger E."/>
            <person name="Niemann S."/>
            <person name="Wagner D."/>
            <person name="Sax H."/>
        </authorList>
    </citation>
    <scope>NUCLEOTIDE SEQUENCE [LARGE SCALE GENOMIC DNA]</scope>
    <source>
        <strain evidence="1 2">ZUERICH-2</strain>
    </source>
</reference>
<evidence type="ECO:0008006" key="3">
    <source>
        <dbReference type="Google" id="ProtNLM"/>
    </source>
</evidence>
<dbReference type="InterPro" id="IPR029044">
    <property type="entry name" value="Nucleotide-diphossugar_trans"/>
</dbReference>
<dbReference type="AlphaFoldDB" id="A0A7U5MLT3"/>
<dbReference type="EMBL" id="CP015267">
    <property type="protein sequence ID" value="ASL15900.1"/>
    <property type="molecule type" value="Genomic_DNA"/>
</dbReference>
<dbReference type="Gene3D" id="3.90.550.10">
    <property type="entry name" value="Spore Coat Polysaccharide Biosynthesis Protein SpsA, Chain A"/>
    <property type="match status" value="1"/>
</dbReference>
<proteinExistence type="predicted"/>
<accession>A0A7U5MLT3</accession>
<name>A0A7U5MLT3_MYCIT</name>
<dbReference type="Proteomes" id="UP000198286">
    <property type="component" value="Chromosome"/>
</dbReference>